<dbReference type="EMBL" id="LT629754">
    <property type="protein sequence ID" value="SDS22134.1"/>
    <property type="molecule type" value="Genomic_DNA"/>
</dbReference>
<dbReference type="SUPFAM" id="SSF55729">
    <property type="entry name" value="Acyl-CoA N-acyltransferases (Nat)"/>
    <property type="match status" value="1"/>
</dbReference>
<proteinExistence type="predicted"/>
<gene>
    <name evidence="2" type="ORF">SAMN05192545_0996</name>
</gene>
<keyword evidence="1" id="KW-0812">Transmembrane</keyword>
<name>A0ABY0U7X4_9FLAO</name>
<sequence length="216" mass="25286">MRRPACRQAETKSFLTSPLRLAQTVEANNTNYMKKSILILTTIILFVLPQIVTSQSKSFVPADFKVPDTLENQQFRIRMLTVNDVVKDYDAVMTSISHLQKMFYPVWNWPTENLSFEQDLIDLGWHQKEFQMRSSFAYTVVSLDESQVLGCLYIEPTKKADFDAEIYMWVRQSEVANGLDSILFSTVKKWIDNEWTFKNPAYPIREISLEKWMSMK</sequence>
<feature type="transmembrane region" description="Helical" evidence="1">
    <location>
        <begin position="36"/>
        <end position="52"/>
    </location>
</feature>
<dbReference type="Proteomes" id="UP000199574">
    <property type="component" value="Chromosome I"/>
</dbReference>
<evidence type="ECO:0000313" key="3">
    <source>
        <dbReference type="Proteomes" id="UP000199574"/>
    </source>
</evidence>
<organism evidence="2 3">
    <name type="scientific">Maribacter dokdonensis</name>
    <dbReference type="NCBI Taxonomy" id="320912"/>
    <lineage>
        <taxon>Bacteria</taxon>
        <taxon>Pseudomonadati</taxon>
        <taxon>Bacteroidota</taxon>
        <taxon>Flavobacteriia</taxon>
        <taxon>Flavobacteriales</taxon>
        <taxon>Flavobacteriaceae</taxon>
        <taxon>Maribacter</taxon>
    </lineage>
</organism>
<reference evidence="2 3" key="1">
    <citation type="submission" date="2016-10" db="EMBL/GenBank/DDBJ databases">
        <authorList>
            <person name="Varghese N."/>
            <person name="Submissions S."/>
        </authorList>
    </citation>
    <scope>NUCLEOTIDE SEQUENCE [LARGE SCALE GENOMIC DNA]</scope>
    <source>
        <strain evidence="2 3">MAR_2009_60</strain>
    </source>
</reference>
<protein>
    <recommendedName>
        <fullName evidence="4">GNAT family N-acetyltransferase</fullName>
    </recommendedName>
</protein>
<keyword evidence="3" id="KW-1185">Reference proteome</keyword>
<evidence type="ECO:0000313" key="2">
    <source>
        <dbReference type="EMBL" id="SDS22134.1"/>
    </source>
</evidence>
<keyword evidence="1" id="KW-1133">Transmembrane helix</keyword>
<evidence type="ECO:0000256" key="1">
    <source>
        <dbReference type="SAM" id="Phobius"/>
    </source>
</evidence>
<keyword evidence="1" id="KW-0472">Membrane</keyword>
<evidence type="ECO:0008006" key="4">
    <source>
        <dbReference type="Google" id="ProtNLM"/>
    </source>
</evidence>
<dbReference type="InterPro" id="IPR016181">
    <property type="entry name" value="Acyl_CoA_acyltransferase"/>
</dbReference>
<accession>A0ABY0U7X4</accession>